<feature type="region of interest" description="Disordered" evidence="1">
    <location>
        <begin position="1"/>
        <end position="26"/>
    </location>
</feature>
<evidence type="ECO:0000313" key="3">
    <source>
        <dbReference type="Proteomes" id="UP001058980"/>
    </source>
</evidence>
<gene>
    <name evidence="2" type="ORF">NTU39_05330</name>
</gene>
<keyword evidence="3" id="KW-1185">Reference proteome</keyword>
<name>A0ABY5QI14_9BURK</name>
<dbReference type="EMBL" id="CP102780">
    <property type="protein sequence ID" value="UVA80447.1"/>
    <property type="molecule type" value="Genomic_DNA"/>
</dbReference>
<dbReference type="RefSeq" id="WP_257959379.1">
    <property type="nucleotide sequence ID" value="NZ_CP102780.1"/>
</dbReference>
<evidence type="ECO:0000256" key="1">
    <source>
        <dbReference type="SAM" id="MobiDB-lite"/>
    </source>
</evidence>
<protein>
    <submittedName>
        <fullName evidence="2">Uncharacterized protein</fullName>
    </submittedName>
</protein>
<reference evidence="2" key="1">
    <citation type="submission" date="2022-08" db="EMBL/GenBank/DDBJ databases">
        <title>Multi-unit outbreak of Pandoraea commovens among non-cystic fibrosis intensive care patients from 2019 to 2021 in Berlin, Germany.</title>
        <authorList>
            <person name="Menzel P."/>
        </authorList>
    </citation>
    <scope>NUCLEOTIDE SEQUENCE</scope>
    <source>
        <strain evidence="2">LB-19-202-79</strain>
    </source>
</reference>
<proteinExistence type="predicted"/>
<organism evidence="2 3">
    <name type="scientific">Pandoraea commovens</name>
    <dbReference type="NCBI Taxonomy" id="2508289"/>
    <lineage>
        <taxon>Bacteria</taxon>
        <taxon>Pseudomonadati</taxon>
        <taxon>Pseudomonadota</taxon>
        <taxon>Betaproteobacteria</taxon>
        <taxon>Burkholderiales</taxon>
        <taxon>Burkholderiaceae</taxon>
        <taxon>Pandoraea</taxon>
    </lineage>
</organism>
<sequence length="91" mass="9609">MKTKPTNKVGLGRDRAPTTTTQVRPIHGTPHTRYIVRAGDAIVLDTISAPSTYDCECAARVSILADKASAAIGRRRPRVLNGAARAARGAA</sequence>
<dbReference type="Proteomes" id="UP001058980">
    <property type="component" value="Chromosome"/>
</dbReference>
<accession>A0ABY5QI14</accession>
<evidence type="ECO:0000313" key="2">
    <source>
        <dbReference type="EMBL" id="UVA80447.1"/>
    </source>
</evidence>